<evidence type="ECO:0000313" key="5">
    <source>
        <dbReference type="Proteomes" id="UP000887013"/>
    </source>
</evidence>
<dbReference type="EMBL" id="BMAW01080964">
    <property type="protein sequence ID" value="GFU22191.1"/>
    <property type="molecule type" value="Genomic_DNA"/>
</dbReference>
<gene>
    <name evidence="1" type="ORF">NPIL_301341</name>
    <name evidence="4" type="ORF">NPIL_360691</name>
    <name evidence="2" type="ORF">NPIL_40911</name>
    <name evidence="3" type="ORF">NPIL_601771</name>
</gene>
<organism evidence="1 5">
    <name type="scientific">Nephila pilipes</name>
    <name type="common">Giant wood spider</name>
    <name type="synonym">Nephila maculata</name>
    <dbReference type="NCBI Taxonomy" id="299642"/>
    <lineage>
        <taxon>Eukaryota</taxon>
        <taxon>Metazoa</taxon>
        <taxon>Ecdysozoa</taxon>
        <taxon>Arthropoda</taxon>
        <taxon>Chelicerata</taxon>
        <taxon>Arachnida</taxon>
        <taxon>Araneae</taxon>
        <taxon>Araneomorphae</taxon>
        <taxon>Entelegynae</taxon>
        <taxon>Araneoidea</taxon>
        <taxon>Nephilidae</taxon>
        <taxon>Nephila</taxon>
    </lineage>
</organism>
<reference evidence="1" key="1">
    <citation type="submission" date="2020-08" db="EMBL/GenBank/DDBJ databases">
        <title>Multicomponent nature underlies the extraordinary mechanical properties of spider dragline silk.</title>
        <authorList>
            <person name="Kono N."/>
            <person name="Nakamura H."/>
            <person name="Mori M."/>
            <person name="Yoshida Y."/>
            <person name="Ohtoshi R."/>
            <person name="Malay A.D."/>
            <person name="Moran D.A.P."/>
            <person name="Tomita M."/>
            <person name="Numata K."/>
            <person name="Arakawa K."/>
        </authorList>
    </citation>
    <scope>NUCLEOTIDE SEQUENCE</scope>
</reference>
<accession>A0A8X6IDL7</accession>
<evidence type="ECO:0000313" key="1">
    <source>
        <dbReference type="EMBL" id="GFS38759.1"/>
    </source>
</evidence>
<dbReference type="Proteomes" id="UP000887013">
    <property type="component" value="Unassembled WGS sequence"/>
</dbReference>
<comment type="caution">
    <text evidence="1">The sequence shown here is derived from an EMBL/GenBank/DDBJ whole genome shotgun (WGS) entry which is preliminary data.</text>
</comment>
<sequence length="95" mass="10700">MAYCQLHSITTRKTGKYTMESIIPAPFRELLYPSENDNGTYEVCGRHPDTKDTRMGCSGQDPCSRQWTAPAVSRKRELICHSSPVGLGYFSFSHP</sequence>
<dbReference type="EMBL" id="BMAW01066428">
    <property type="protein sequence ID" value="GFT54990.1"/>
    <property type="molecule type" value="Genomic_DNA"/>
</dbReference>
<evidence type="ECO:0000313" key="3">
    <source>
        <dbReference type="EMBL" id="GFT54990.1"/>
    </source>
</evidence>
<name>A0A8X6IDL7_NEPPI</name>
<evidence type="ECO:0000313" key="4">
    <source>
        <dbReference type="EMBL" id="GFU22191.1"/>
    </source>
</evidence>
<protein>
    <submittedName>
        <fullName evidence="1">Uncharacterized protein</fullName>
    </submittedName>
</protein>
<dbReference type="AlphaFoldDB" id="A0A8X6IDL7"/>
<evidence type="ECO:0000313" key="2">
    <source>
        <dbReference type="EMBL" id="GFS67653.1"/>
    </source>
</evidence>
<keyword evidence="5" id="KW-1185">Reference proteome</keyword>
<dbReference type="EMBL" id="BMAW01089230">
    <property type="protein sequence ID" value="GFS38759.1"/>
    <property type="molecule type" value="Genomic_DNA"/>
</dbReference>
<dbReference type="EMBL" id="BMAW01000143">
    <property type="protein sequence ID" value="GFS67653.1"/>
    <property type="molecule type" value="Genomic_DNA"/>
</dbReference>
<proteinExistence type="predicted"/>